<dbReference type="PANTHER" id="PTHR19288:SF75">
    <property type="entry name" value="PHOSPHOGLYCOLATE PHOSPHATASE 2"/>
    <property type="match status" value="1"/>
</dbReference>
<evidence type="ECO:0000256" key="6">
    <source>
        <dbReference type="PIRSR" id="PIRSR000915-2"/>
    </source>
</evidence>
<dbReference type="InterPro" id="IPR023214">
    <property type="entry name" value="HAD_sf"/>
</dbReference>
<feature type="binding site" evidence="7">
    <location>
        <position position="50"/>
    </location>
    <ligand>
        <name>Mg(2+)</name>
        <dbReference type="ChEBI" id="CHEBI:18420"/>
    </ligand>
</feature>
<dbReference type="Pfam" id="PF13242">
    <property type="entry name" value="Hydrolase_like"/>
    <property type="match status" value="1"/>
</dbReference>
<feature type="binding site" evidence="7">
    <location>
        <position position="269"/>
    </location>
    <ligand>
        <name>Mg(2+)</name>
        <dbReference type="ChEBI" id="CHEBI:18420"/>
    </ligand>
</feature>
<dbReference type="GO" id="GO:0008967">
    <property type="term" value="F:phosphoglycolate phosphatase activity"/>
    <property type="evidence" value="ECO:0007669"/>
    <property type="project" value="UniProtKB-EC"/>
</dbReference>
<evidence type="ECO:0000256" key="7">
    <source>
        <dbReference type="PIRSR" id="PIRSR000915-3"/>
    </source>
</evidence>
<dbReference type="EC" id="3.1.3.18" evidence="3"/>
<evidence type="ECO:0000256" key="5">
    <source>
        <dbReference type="PIRSR" id="PIRSR000915-1"/>
    </source>
</evidence>
<keyword evidence="4" id="KW-0378">Hydrolase</keyword>
<reference evidence="8" key="1">
    <citation type="submission" date="2021-01" db="EMBL/GenBank/DDBJ databases">
        <authorList>
            <person name="Corre E."/>
            <person name="Pelletier E."/>
            <person name="Niang G."/>
            <person name="Scheremetjew M."/>
            <person name="Finn R."/>
            <person name="Kale V."/>
            <person name="Holt S."/>
            <person name="Cochrane G."/>
            <person name="Meng A."/>
            <person name="Brown T."/>
            <person name="Cohen L."/>
        </authorList>
    </citation>
    <scope>NUCLEOTIDE SEQUENCE</scope>
    <source>
        <strain evidence="8">SAG 11-49</strain>
    </source>
</reference>
<dbReference type="PIRSF" id="PIRSF000915">
    <property type="entry name" value="PGP-type_phosphatase"/>
    <property type="match status" value="1"/>
</dbReference>
<organism evidence="8">
    <name type="scientific">Chlamydomonas leiostraca</name>
    <dbReference type="NCBI Taxonomy" id="1034604"/>
    <lineage>
        <taxon>Eukaryota</taxon>
        <taxon>Viridiplantae</taxon>
        <taxon>Chlorophyta</taxon>
        <taxon>core chlorophytes</taxon>
        <taxon>Chlorophyceae</taxon>
        <taxon>CS clade</taxon>
        <taxon>Chlamydomonadales</taxon>
        <taxon>Chlamydomonadaceae</taxon>
        <taxon>Chlamydomonas</taxon>
    </lineage>
</organism>
<dbReference type="SUPFAM" id="SSF56784">
    <property type="entry name" value="HAD-like"/>
    <property type="match status" value="1"/>
</dbReference>
<feature type="active site" description="Nucleophile" evidence="5">
    <location>
        <position position="50"/>
    </location>
</feature>
<dbReference type="InterPro" id="IPR006349">
    <property type="entry name" value="PGP_euk"/>
</dbReference>
<dbReference type="InterPro" id="IPR036412">
    <property type="entry name" value="HAD-like_sf"/>
</dbReference>
<dbReference type="NCBIfam" id="TIGR01452">
    <property type="entry name" value="PGP_euk"/>
    <property type="match status" value="1"/>
</dbReference>
<dbReference type="AlphaFoldDB" id="A0A7S0R6Z5"/>
<keyword evidence="7" id="KW-0479">Metal-binding</keyword>
<feature type="active site" description="Proton donor" evidence="5">
    <location>
        <position position="52"/>
    </location>
</feature>
<feature type="binding site" evidence="7">
    <location>
        <position position="52"/>
    </location>
    <ligand>
        <name>Mg(2+)</name>
        <dbReference type="ChEBI" id="CHEBI:18420"/>
    </ligand>
</feature>
<dbReference type="InterPro" id="IPR006357">
    <property type="entry name" value="HAD-SF_hydro_IIA"/>
</dbReference>
<comment type="catalytic activity">
    <reaction evidence="1">
        <text>2-phosphoglycolate + H2O = glycolate + phosphate</text>
        <dbReference type="Rhea" id="RHEA:14369"/>
        <dbReference type="ChEBI" id="CHEBI:15377"/>
        <dbReference type="ChEBI" id="CHEBI:29805"/>
        <dbReference type="ChEBI" id="CHEBI:43474"/>
        <dbReference type="ChEBI" id="CHEBI:58033"/>
        <dbReference type="EC" id="3.1.3.18"/>
    </reaction>
</comment>
<name>A0A7S0R6Z5_9CHLO</name>
<dbReference type="FunFam" id="3.40.50.1000:FF:000039">
    <property type="entry name" value="Phosphoglycolate phosphatase"/>
    <property type="match status" value="1"/>
</dbReference>
<evidence type="ECO:0000256" key="4">
    <source>
        <dbReference type="ARBA" id="ARBA00022801"/>
    </source>
</evidence>
<dbReference type="NCBIfam" id="TIGR01460">
    <property type="entry name" value="HAD-SF-IIA"/>
    <property type="match status" value="1"/>
</dbReference>
<dbReference type="PANTHER" id="PTHR19288">
    <property type="entry name" value="4-NITROPHENYLPHOSPHATASE-RELATED"/>
    <property type="match status" value="1"/>
</dbReference>
<comment type="cofactor">
    <cofactor evidence="7">
        <name>Mg(2+)</name>
        <dbReference type="ChEBI" id="CHEBI:18420"/>
    </cofactor>
    <text evidence="7">Divalent metal ions. Mg(2+) is the most effective.</text>
</comment>
<sequence length="336" mass="36012">MWFDTLPRRLRWVLHDSVVMSADPLSTRCVRAGDAEKLHLLKNYDGFIFDLDGTLWKGSTLIPGAKEVLDLLRAQGKHLFFVTNNATKSRTGVLKKMTSLGLTAYEEEVMGSAHAAAVYLKSKKVQKAYVVGELGLVEELSAVGVKVLGGPADSGKSWDWSGDKDPVLSLDPEVGAVVVGLDRAVNYYKLQHACAYITQNKALFVACNTDARGNLASTDEWAGAGTMVAAVIGCSEAEPVVCGKPNTLIMDLLAKSSGISRNRMCVVGDRLDTDILWGERCGAGTLCVLTGCTSEAQLLSPTNTIQPNYYVDSLADLLSVKSQLGAGWDASSCALM</sequence>
<dbReference type="GO" id="GO:0046872">
    <property type="term" value="F:metal ion binding"/>
    <property type="evidence" value="ECO:0007669"/>
    <property type="project" value="UniProtKB-KW"/>
</dbReference>
<keyword evidence="7" id="KW-0460">Magnesium</keyword>
<protein>
    <recommendedName>
        <fullName evidence="3">phosphoglycolate phosphatase</fullName>
        <ecNumber evidence="3">3.1.3.18</ecNumber>
    </recommendedName>
</protein>
<evidence type="ECO:0000256" key="1">
    <source>
        <dbReference type="ARBA" id="ARBA00000830"/>
    </source>
</evidence>
<dbReference type="GO" id="GO:0005737">
    <property type="term" value="C:cytoplasm"/>
    <property type="evidence" value="ECO:0007669"/>
    <property type="project" value="TreeGrafter"/>
</dbReference>
<dbReference type="Gene3D" id="3.40.50.1000">
    <property type="entry name" value="HAD superfamily/HAD-like"/>
    <property type="match status" value="2"/>
</dbReference>
<dbReference type="Pfam" id="PF13344">
    <property type="entry name" value="Hydrolase_6"/>
    <property type="match status" value="1"/>
</dbReference>
<accession>A0A7S0R6Z5</accession>
<feature type="binding site" evidence="6">
    <location>
        <position position="244"/>
    </location>
    <ligand>
        <name>substrate</name>
    </ligand>
</feature>
<gene>
    <name evidence="8" type="ORF">CLEI1391_LOCUS3299</name>
</gene>
<comment type="similarity">
    <text evidence="2">Belongs to the HAD-like hydrolase superfamily. CbbY/CbbZ/Gph/YieH family.</text>
</comment>
<evidence type="ECO:0000313" key="8">
    <source>
        <dbReference type="EMBL" id="CAD8668899.1"/>
    </source>
</evidence>
<evidence type="ECO:0000256" key="3">
    <source>
        <dbReference type="ARBA" id="ARBA00013078"/>
    </source>
</evidence>
<dbReference type="EMBL" id="HBFB01005899">
    <property type="protein sequence ID" value="CAD8668899.1"/>
    <property type="molecule type" value="Transcribed_RNA"/>
</dbReference>
<evidence type="ECO:0000256" key="2">
    <source>
        <dbReference type="ARBA" id="ARBA00006171"/>
    </source>
</evidence>
<proteinExistence type="inferred from homology"/>